<accession>A0A6G9YHD2</accession>
<keyword evidence="2" id="KW-1185">Reference proteome</keyword>
<sequence length="338" mass="36841">MRAIGVCYDTGFVHRGNTTHEPFDPDAVLRDMRAIHDDLHCDAVRITGGYLERLKQAAALAADVGLEVWICPFVNGVTQDELFEMVADIAEFAERLRVQGANVVLAVGSELSLFVDGFFPGDDFEQRAAALPTPAGRTAMAALPGPFNEFLARATAIARARFRGTLTYCCLPFEQVNWEIFDVLATDAGYRSAALADRYPDLMHTFVAAGAKLGKPVAVTEFGCVTYRGSADRADKGADVIQWDPDTATPLRLDGEYERDEEGQAAHLLEMLAILDESGIDAAFWYCFARSDLVHRDEPVLDLDLASGGLVKVFDSVGGAAKTWEPKLAFAAMANRPR</sequence>
<evidence type="ECO:0008006" key="3">
    <source>
        <dbReference type="Google" id="ProtNLM"/>
    </source>
</evidence>
<evidence type="ECO:0000313" key="1">
    <source>
        <dbReference type="EMBL" id="QIS12601.1"/>
    </source>
</evidence>
<dbReference type="SUPFAM" id="SSF51445">
    <property type="entry name" value="(Trans)glycosidases"/>
    <property type="match status" value="1"/>
</dbReference>
<dbReference type="InterPro" id="IPR017853">
    <property type="entry name" value="GH"/>
</dbReference>
<dbReference type="RefSeq" id="WP_167475267.1">
    <property type="nucleotide sequence ID" value="NZ_CP046172.1"/>
</dbReference>
<gene>
    <name evidence="1" type="ORF">F5544_23715</name>
</gene>
<dbReference type="Gene3D" id="3.20.20.80">
    <property type="entry name" value="Glycosidases"/>
    <property type="match status" value="1"/>
</dbReference>
<dbReference type="Proteomes" id="UP000503540">
    <property type="component" value="Chromosome"/>
</dbReference>
<dbReference type="KEGG" id="nah:F5544_23715"/>
<dbReference type="EMBL" id="CP046172">
    <property type="protein sequence ID" value="QIS12601.1"/>
    <property type="molecule type" value="Genomic_DNA"/>
</dbReference>
<protein>
    <recommendedName>
        <fullName evidence="3">Abortive infection protein</fullName>
    </recommendedName>
</protein>
<dbReference type="AlphaFoldDB" id="A0A6G9YHD2"/>
<reference evidence="1 2" key="1">
    <citation type="journal article" date="2019" name="ACS Chem. Biol.">
        <title>Identification and Mobilization of a Cryptic Antibiotic Biosynthesis Gene Locus from a Human-Pathogenic Nocardia Isolate.</title>
        <authorList>
            <person name="Herisse M."/>
            <person name="Ishida K."/>
            <person name="Porter J.L."/>
            <person name="Howden B."/>
            <person name="Hertweck C."/>
            <person name="Stinear T.P."/>
            <person name="Pidot S.J."/>
        </authorList>
    </citation>
    <scope>NUCLEOTIDE SEQUENCE [LARGE SCALE GENOMIC DNA]</scope>
    <source>
        <strain evidence="1 2">AUSMDU00012717</strain>
    </source>
</reference>
<organism evidence="1 2">
    <name type="scientific">Nocardia arthritidis</name>
    <dbReference type="NCBI Taxonomy" id="228602"/>
    <lineage>
        <taxon>Bacteria</taxon>
        <taxon>Bacillati</taxon>
        <taxon>Actinomycetota</taxon>
        <taxon>Actinomycetes</taxon>
        <taxon>Mycobacteriales</taxon>
        <taxon>Nocardiaceae</taxon>
        <taxon>Nocardia</taxon>
    </lineage>
</organism>
<proteinExistence type="predicted"/>
<name>A0A6G9YHD2_9NOCA</name>
<evidence type="ECO:0000313" key="2">
    <source>
        <dbReference type="Proteomes" id="UP000503540"/>
    </source>
</evidence>